<keyword evidence="1" id="KW-0012">Acyltransferase</keyword>
<gene>
    <name evidence="1" type="ORF">JYE49_01655</name>
</gene>
<evidence type="ECO:0000313" key="2">
    <source>
        <dbReference type="Proteomes" id="UP000682782"/>
    </source>
</evidence>
<accession>A0AC61MX27</accession>
<evidence type="ECO:0000313" key="1">
    <source>
        <dbReference type="EMBL" id="QUC67435.1"/>
    </source>
</evidence>
<proteinExistence type="predicted"/>
<dbReference type="EMBL" id="CP068393">
    <property type="protein sequence ID" value="QUC67435.1"/>
    <property type="molecule type" value="Genomic_DNA"/>
</dbReference>
<dbReference type="Proteomes" id="UP000682782">
    <property type="component" value="Chromosome"/>
</dbReference>
<name>A0AC61MX27_9FIRM</name>
<keyword evidence="2" id="KW-1185">Reference proteome</keyword>
<organism evidence="1 2">
    <name type="scientific">Aristaeella hokkaidonensis</name>
    <dbReference type="NCBI Taxonomy" id="3046382"/>
    <lineage>
        <taxon>Bacteria</taxon>
        <taxon>Bacillati</taxon>
        <taxon>Bacillota</taxon>
        <taxon>Clostridia</taxon>
        <taxon>Eubacteriales</taxon>
        <taxon>Aristaeellaceae</taxon>
        <taxon>Aristaeella</taxon>
    </lineage>
</organism>
<keyword evidence="1" id="KW-0808">Transferase</keyword>
<protein>
    <submittedName>
        <fullName evidence="1">1-acyl-sn-glycerol-3-phosphate acyltransferase</fullName>
    </submittedName>
</protein>
<sequence length="215" mass="24866">MAEKKLEAVTEKRGILYEVARVLAKILFHTLMPVRFHHKERLLQDPPYVVIGNHRHALDPVVMAMGIPHHQIVFLAKKELAGNSKFLRNMLIRLHCILVGRHESDMEAMRACMKAVKMKKILLIFPEGTRHHEGQMEHIESGTSLIAMRSKAPVIPIYFDRKLSLFKVTNLYVGEPISYDDLLAEGINTDTCERMNERLRETFRTMIKDAEQEKN</sequence>
<reference evidence="1" key="1">
    <citation type="submission" date="2021-01" db="EMBL/GenBank/DDBJ databases">
        <title>Complete genome sequence of Clostridiales bacterium R-7.</title>
        <authorList>
            <person name="Mahoney-Kurpe S.C."/>
            <person name="Palevich N."/>
            <person name="Koike S."/>
            <person name="Moon C.D."/>
            <person name="Attwood G.T."/>
        </authorList>
    </citation>
    <scope>NUCLEOTIDE SEQUENCE</scope>
    <source>
        <strain evidence="1">R-7</strain>
    </source>
</reference>